<dbReference type="PROSITE" id="PS51257">
    <property type="entry name" value="PROKAR_LIPOPROTEIN"/>
    <property type="match status" value="1"/>
</dbReference>
<evidence type="ECO:0000259" key="4">
    <source>
        <dbReference type="Pfam" id="PF00234"/>
    </source>
</evidence>
<reference evidence="5 6" key="1">
    <citation type="submission" date="2019-04" db="EMBL/GenBank/DDBJ databases">
        <title>An improved genome assembly and genetic linkage map for asparagus bean, Vigna unguiculata ssp. sesquipedialis.</title>
        <authorList>
            <person name="Xia Q."/>
            <person name="Zhang R."/>
            <person name="Dong Y."/>
        </authorList>
    </citation>
    <scope>NUCLEOTIDE SEQUENCE [LARGE SCALE GENOMIC DNA]</scope>
    <source>
        <tissue evidence="5">Leaf</tissue>
    </source>
</reference>
<evidence type="ECO:0000256" key="1">
    <source>
        <dbReference type="ARBA" id="ARBA00009748"/>
    </source>
</evidence>
<sequence>MAENKVLALVMLVMACGMAITGLSEGIYPDKCYEYKPLFVPCTPFLADQDSRPPTPRCCDEVVHVFGKTNNPATIEKLCTCLLASIPISGFYPAKLIQLPTACEVKLSFSIEKCING</sequence>
<evidence type="ECO:0000313" key="5">
    <source>
        <dbReference type="EMBL" id="QCE00790.1"/>
    </source>
</evidence>
<protein>
    <recommendedName>
        <fullName evidence="4">Bifunctional inhibitor/plant lipid transfer protein/seed storage helical domain-containing protein</fullName>
    </recommendedName>
</protein>
<dbReference type="InterPro" id="IPR000528">
    <property type="entry name" value="Plant_nsLTP"/>
</dbReference>
<dbReference type="Gene3D" id="1.10.110.10">
    <property type="entry name" value="Plant lipid-transfer and hydrophobic proteins"/>
    <property type="match status" value="1"/>
</dbReference>
<dbReference type="GO" id="GO:0006869">
    <property type="term" value="P:lipid transport"/>
    <property type="evidence" value="ECO:0007669"/>
    <property type="project" value="InterPro"/>
</dbReference>
<dbReference type="SUPFAM" id="SSF47699">
    <property type="entry name" value="Bifunctional inhibitor/lipid-transfer protein/seed storage 2S albumin"/>
    <property type="match status" value="1"/>
</dbReference>
<evidence type="ECO:0000256" key="3">
    <source>
        <dbReference type="SAM" id="SignalP"/>
    </source>
</evidence>
<gene>
    <name evidence="5" type="ORF">DEO72_LG7g2081</name>
</gene>
<comment type="similarity">
    <text evidence="1">Belongs to the plant LTP family.</text>
</comment>
<dbReference type="GO" id="GO:0008289">
    <property type="term" value="F:lipid binding"/>
    <property type="evidence" value="ECO:0007669"/>
    <property type="project" value="InterPro"/>
</dbReference>
<organism evidence="5 6">
    <name type="scientific">Vigna unguiculata</name>
    <name type="common">Cowpea</name>
    <dbReference type="NCBI Taxonomy" id="3917"/>
    <lineage>
        <taxon>Eukaryota</taxon>
        <taxon>Viridiplantae</taxon>
        <taxon>Streptophyta</taxon>
        <taxon>Embryophyta</taxon>
        <taxon>Tracheophyta</taxon>
        <taxon>Spermatophyta</taxon>
        <taxon>Magnoliopsida</taxon>
        <taxon>eudicotyledons</taxon>
        <taxon>Gunneridae</taxon>
        <taxon>Pentapetalae</taxon>
        <taxon>rosids</taxon>
        <taxon>fabids</taxon>
        <taxon>Fabales</taxon>
        <taxon>Fabaceae</taxon>
        <taxon>Papilionoideae</taxon>
        <taxon>50 kb inversion clade</taxon>
        <taxon>NPAAA clade</taxon>
        <taxon>indigoferoid/millettioid clade</taxon>
        <taxon>Phaseoleae</taxon>
        <taxon>Vigna</taxon>
    </lineage>
</organism>
<feature type="signal peptide" evidence="3">
    <location>
        <begin position="1"/>
        <end position="26"/>
    </location>
</feature>
<dbReference type="InterPro" id="IPR036312">
    <property type="entry name" value="Bifun_inhib/LTP/seed_sf"/>
</dbReference>
<evidence type="ECO:0000256" key="2">
    <source>
        <dbReference type="ARBA" id="ARBA00023157"/>
    </source>
</evidence>
<dbReference type="PANTHER" id="PTHR33076">
    <property type="entry name" value="NON-SPECIFIC LIPID-TRANSFER PROTEIN 2-RELATED"/>
    <property type="match status" value="1"/>
</dbReference>
<dbReference type="Proteomes" id="UP000501690">
    <property type="component" value="Linkage Group LG7"/>
</dbReference>
<accession>A0A4D6MH20</accession>
<keyword evidence="6" id="KW-1185">Reference proteome</keyword>
<name>A0A4D6MH20_VIGUN</name>
<dbReference type="OrthoDB" id="1393584at2759"/>
<dbReference type="AlphaFoldDB" id="A0A4D6MH20"/>
<keyword evidence="3" id="KW-0732">Signal</keyword>
<feature type="chain" id="PRO_5020039810" description="Bifunctional inhibitor/plant lipid transfer protein/seed storage helical domain-containing protein" evidence="3">
    <location>
        <begin position="27"/>
        <end position="117"/>
    </location>
</feature>
<dbReference type="EMBL" id="CP039351">
    <property type="protein sequence ID" value="QCE00790.1"/>
    <property type="molecule type" value="Genomic_DNA"/>
</dbReference>
<feature type="domain" description="Bifunctional inhibitor/plant lipid transfer protein/seed storage helical" evidence="4">
    <location>
        <begin position="39"/>
        <end position="109"/>
    </location>
</feature>
<dbReference type="Gramene" id="Vigun06g032600.1.v1.2">
    <property type="protein sequence ID" value="Vigun06g032600.1.v1.2.CDS.1"/>
    <property type="gene ID" value="Vigun06g032600.v1.2"/>
</dbReference>
<keyword evidence="2" id="KW-1015">Disulfide bond</keyword>
<proteinExistence type="inferred from homology"/>
<dbReference type="InterPro" id="IPR016140">
    <property type="entry name" value="Bifunc_inhib/LTP/seed_store"/>
</dbReference>
<dbReference type="Pfam" id="PF00234">
    <property type="entry name" value="Tryp_alpha_amyl"/>
    <property type="match status" value="1"/>
</dbReference>
<evidence type="ECO:0000313" key="6">
    <source>
        <dbReference type="Proteomes" id="UP000501690"/>
    </source>
</evidence>